<name>A0A0M4M857_9SPHN</name>
<dbReference type="RefSeq" id="WP_061924767.1">
    <property type="nucleotide sequence ID" value="NZ_CP012669.1"/>
</dbReference>
<feature type="signal peptide" evidence="1">
    <location>
        <begin position="1"/>
        <end position="23"/>
    </location>
</feature>
<dbReference type="STRING" id="361183.AMC99_01485"/>
<reference evidence="2 3" key="1">
    <citation type="submission" date="2015-09" db="EMBL/GenBank/DDBJ databases">
        <title>Complete genome sequence of a benzo[a]pyrene-degrading bacterium Altererythrobacter epoxidivorans CGMCC 1.7731T.</title>
        <authorList>
            <person name="Li Z."/>
            <person name="Cheng H."/>
            <person name="Huo Y."/>
            <person name="Xu X."/>
        </authorList>
    </citation>
    <scope>NUCLEOTIDE SEQUENCE [LARGE SCALE GENOMIC DNA]</scope>
    <source>
        <strain evidence="2 3">CGMCC 1.7731</strain>
    </source>
</reference>
<sequence length="128" mass="13792">MRKLYHTVAGAVLAAAIATPALARDPSGTYKRPNGDIVKVWVADKQLYCRITEGKKPNFEMCHGMAPQGEDWFGKKMKHPGMPGFMTFNGTVTSDAKTLKIKGCAMGKAMCDSETWTKIEPGAAAPAS</sequence>
<dbReference type="KEGG" id="aep:AMC99_01485"/>
<gene>
    <name evidence="2" type="ORF">AMC99_01485</name>
</gene>
<evidence type="ECO:0000313" key="3">
    <source>
        <dbReference type="Proteomes" id="UP000057938"/>
    </source>
</evidence>
<keyword evidence="1" id="KW-0732">Signal</keyword>
<accession>A0A0M4M857</accession>
<proteinExistence type="predicted"/>
<protein>
    <submittedName>
        <fullName evidence="2">Uncharacterized protein</fullName>
    </submittedName>
</protein>
<dbReference type="PATRIC" id="fig|361183.4.peg.1455"/>
<dbReference type="OrthoDB" id="9811671at2"/>
<organism evidence="2 3">
    <name type="scientific">Altererythrobacter epoxidivorans</name>
    <dbReference type="NCBI Taxonomy" id="361183"/>
    <lineage>
        <taxon>Bacteria</taxon>
        <taxon>Pseudomonadati</taxon>
        <taxon>Pseudomonadota</taxon>
        <taxon>Alphaproteobacteria</taxon>
        <taxon>Sphingomonadales</taxon>
        <taxon>Erythrobacteraceae</taxon>
        <taxon>Altererythrobacter</taxon>
    </lineage>
</organism>
<dbReference type="EMBL" id="CP012669">
    <property type="protein sequence ID" value="ALE16777.1"/>
    <property type="molecule type" value="Genomic_DNA"/>
</dbReference>
<feature type="chain" id="PRO_5005798227" evidence="1">
    <location>
        <begin position="24"/>
        <end position="128"/>
    </location>
</feature>
<dbReference type="Proteomes" id="UP000057938">
    <property type="component" value="Chromosome"/>
</dbReference>
<evidence type="ECO:0000256" key="1">
    <source>
        <dbReference type="SAM" id="SignalP"/>
    </source>
</evidence>
<evidence type="ECO:0000313" key="2">
    <source>
        <dbReference type="EMBL" id="ALE16777.1"/>
    </source>
</evidence>
<dbReference type="AlphaFoldDB" id="A0A0M4M857"/>
<keyword evidence="3" id="KW-1185">Reference proteome</keyword>